<dbReference type="Gramene" id="OB03G24260.1">
    <property type="protein sequence ID" value="OB03G24260.1"/>
    <property type="gene ID" value="OB03G24260"/>
</dbReference>
<proteinExistence type="predicted"/>
<reference evidence="1" key="1">
    <citation type="journal article" date="2013" name="Nat. Commun.">
        <title>Whole-genome sequencing of Oryza brachyantha reveals mechanisms underlying Oryza genome evolution.</title>
        <authorList>
            <person name="Chen J."/>
            <person name="Huang Q."/>
            <person name="Gao D."/>
            <person name="Wang J."/>
            <person name="Lang Y."/>
            <person name="Liu T."/>
            <person name="Li B."/>
            <person name="Bai Z."/>
            <person name="Luis Goicoechea J."/>
            <person name="Liang C."/>
            <person name="Chen C."/>
            <person name="Zhang W."/>
            <person name="Sun S."/>
            <person name="Liao Y."/>
            <person name="Zhang X."/>
            <person name="Yang L."/>
            <person name="Song C."/>
            <person name="Wang M."/>
            <person name="Shi J."/>
            <person name="Liu G."/>
            <person name="Liu J."/>
            <person name="Zhou H."/>
            <person name="Zhou W."/>
            <person name="Yu Q."/>
            <person name="An N."/>
            <person name="Chen Y."/>
            <person name="Cai Q."/>
            <person name="Wang B."/>
            <person name="Liu B."/>
            <person name="Min J."/>
            <person name="Huang Y."/>
            <person name="Wu H."/>
            <person name="Li Z."/>
            <person name="Zhang Y."/>
            <person name="Yin Y."/>
            <person name="Song W."/>
            <person name="Jiang J."/>
            <person name="Jackson S.A."/>
            <person name="Wing R.A."/>
            <person name="Wang J."/>
            <person name="Chen M."/>
        </authorList>
    </citation>
    <scope>NUCLEOTIDE SEQUENCE [LARGE SCALE GENOMIC DNA]</scope>
    <source>
        <strain evidence="1">cv. IRGC 101232</strain>
    </source>
</reference>
<organism evidence="1">
    <name type="scientific">Oryza brachyantha</name>
    <name type="common">malo sina</name>
    <dbReference type="NCBI Taxonomy" id="4533"/>
    <lineage>
        <taxon>Eukaryota</taxon>
        <taxon>Viridiplantae</taxon>
        <taxon>Streptophyta</taxon>
        <taxon>Embryophyta</taxon>
        <taxon>Tracheophyta</taxon>
        <taxon>Spermatophyta</taxon>
        <taxon>Magnoliopsida</taxon>
        <taxon>Liliopsida</taxon>
        <taxon>Poales</taxon>
        <taxon>Poaceae</taxon>
        <taxon>BOP clade</taxon>
        <taxon>Oryzoideae</taxon>
        <taxon>Oryzeae</taxon>
        <taxon>Oryzinae</taxon>
        <taxon>Oryza</taxon>
    </lineage>
</organism>
<dbReference type="AlphaFoldDB" id="J3LN00"/>
<reference evidence="1" key="2">
    <citation type="submission" date="2013-04" db="UniProtKB">
        <authorList>
            <consortium name="EnsemblPlants"/>
        </authorList>
    </citation>
    <scope>IDENTIFICATION</scope>
</reference>
<keyword evidence="2" id="KW-1185">Reference proteome</keyword>
<sequence length="83" mass="9236">MAELGILVEFSRGGTRYKPCNHVQGVYLLLIFCQNAEEFVHDETEGNCSSGQVIGKKRKLVRSFLTRLLLLPMLLLLSAANLA</sequence>
<protein>
    <submittedName>
        <fullName evidence="1">Uncharacterized protein</fullName>
    </submittedName>
</protein>
<name>J3LN00_ORYBR</name>
<accession>J3LN00</accession>
<dbReference type="EnsemblPlants" id="OB03G24260.1">
    <property type="protein sequence ID" value="OB03G24260.1"/>
    <property type="gene ID" value="OB03G24260"/>
</dbReference>
<dbReference type="Proteomes" id="UP000006038">
    <property type="component" value="Chromosome 3"/>
</dbReference>
<dbReference type="HOGENOM" id="CLU_2546254_0_0_1"/>
<evidence type="ECO:0000313" key="2">
    <source>
        <dbReference type="Proteomes" id="UP000006038"/>
    </source>
</evidence>
<evidence type="ECO:0000313" key="1">
    <source>
        <dbReference type="EnsemblPlants" id="OB03G24260.1"/>
    </source>
</evidence>